<keyword evidence="2" id="KW-0560">Oxidoreductase</keyword>
<dbReference type="InterPro" id="IPR036291">
    <property type="entry name" value="NAD(P)-bd_dom_sf"/>
</dbReference>
<dbReference type="SUPFAM" id="SSF51735">
    <property type="entry name" value="NAD(P)-binding Rossmann-fold domains"/>
    <property type="match status" value="1"/>
</dbReference>
<evidence type="ECO:0000256" key="2">
    <source>
        <dbReference type="ARBA" id="ARBA00023002"/>
    </source>
</evidence>
<evidence type="ECO:0000313" key="4">
    <source>
        <dbReference type="EMBL" id="QUD89489.1"/>
    </source>
</evidence>
<accession>A0A975IWE0</accession>
<dbReference type="Proteomes" id="UP000676409">
    <property type="component" value="Chromosome"/>
</dbReference>
<dbReference type="PANTHER" id="PTHR44196:SF1">
    <property type="entry name" value="DEHYDROGENASE_REDUCTASE SDR FAMILY MEMBER 7B"/>
    <property type="match status" value="1"/>
</dbReference>
<dbReference type="GO" id="GO:0016020">
    <property type="term" value="C:membrane"/>
    <property type="evidence" value="ECO:0007669"/>
    <property type="project" value="TreeGrafter"/>
</dbReference>
<dbReference type="RefSeq" id="WP_211939541.1">
    <property type="nucleotide sequence ID" value="NZ_CP073078.1"/>
</dbReference>
<dbReference type="Pfam" id="PF00106">
    <property type="entry name" value="adh_short"/>
    <property type="match status" value="1"/>
</dbReference>
<dbReference type="NCBIfam" id="NF006118">
    <property type="entry name" value="PRK08264.1-4"/>
    <property type="match status" value="1"/>
</dbReference>
<dbReference type="KEGG" id="caul:KCG34_06300"/>
<evidence type="ECO:0000256" key="1">
    <source>
        <dbReference type="ARBA" id="ARBA00006484"/>
    </source>
</evidence>
<dbReference type="InterPro" id="IPR002347">
    <property type="entry name" value="SDR_fam"/>
</dbReference>
<keyword evidence="5" id="KW-1185">Reference proteome</keyword>
<organism evidence="4 5">
    <name type="scientific">Phenylobacterium montanum</name>
    <dbReference type="NCBI Taxonomy" id="2823693"/>
    <lineage>
        <taxon>Bacteria</taxon>
        <taxon>Pseudomonadati</taxon>
        <taxon>Pseudomonadota</taxon>
        <taxon>Alphaproteobacteria</taxon>
        <taxon>Caulobacterales</taxon>
        <taxon>Caulobacteraceae</taxon>
        <taxon>Phenylobacterium</taxon>
    </lineage>
</organism>
<dbReference type="PANTHER" id="PTHR44196">
    <property type="entry name" value="DEHYDROGENASE/REDUCTASE SDR FAMILY MEMBER 7B"/>
    <property type="match status" value="1"/>
</dbReference>
<gene>
    <name evidence="4" type="ORF">KCG34_06300</name>
</gene>
<dbReference type="AlphaFoldDB" id="A0A975IWE0"/>
<proteinExistence type="inferred from homology"/>
<dbReference type="GO" id="GO:0016491">
    <property type="term" value="F:oxidoreductase activity"/>
    <property type="evidence" value="ECO:0007669"/>
    <property type="project" value="UniProtKB-KW"/>
</dbReference>
<dbReference type="EMBL" id="CP073078">
    <property type="protein sequence ID" value="QUD89489.1"/>
    <property type="molecule type" value="Genomic_DNA"/>
</dbReference>
<comment type="similarity">
    <text evidence="1 3">Belongs to the short-chain dehydrogenases/reductases (SDR) family.</text>
</comment>
<sequence length="252" mass="26244">MEIEGSTALVTGANRGIGEGFVQALIEAGARRVYAAARDPANAKPLVEQFGSRVAPIRLDITKPDQVAEATAACGDVSILINNAGAFLNRRLIAAEDISAAREEMEVNYFGTLAMCRAFAPILARNGGGAIANVLSAGGIAASPAMGGYSPSKFAARAATTCIRAELAAQNTQVVALIVGSVDTRMAAHVAGRKERPIDIAKAGLGAIRRGIDELDTDIMATEVRANLQRDPKALERGMARMLTAQVISTGR</sequence>
<evidence type="ECO:0000313" key="5">
    <source>
        <dbReference type="Proteomes" id="UP000676409"/>
    </source>
</evidence>
<dbReference type="PRINTS" id="PR00081">
    <property type="entry name" value="GDHRDH"/>
</dbReference>
<name>A0A975IWE0_9CAUL</name>
<evidence type="ECO:0000256" key="3">
    <source>
        <dbReference type="RuleBase" id="RU000363"/>
    </source>
</evidence>
<protein>
    <submittedName>
        <fullName evidence="4">SDR family oxidoreductase</fullName>
    </submittedName>
</protein>
<dbReference type="Gene3D" id="3.40.50.720">
    <property type="entry name" value="NAD(P)-binding Rossmann-like Domain"/>
    <property type="match status" value="1"/>
</dbReference>
<dbReference type="PRINTS" id="PR00080">
    <property type="entry name" value="SDRFAMILY"/>
</dbReference>
<reference evidence="4" key="1">
    <citation type="submission" date="2021-04" db="EMBL/GenBank/DDBJ databases">
        <title>The complete genome sequence of Caulobacter sp. S6.</title>
        <authorList>
            <person name="Tang Y."/>
            <person name="Ouyang W."/>
            <person name="Liu Q."/>
            <person name="Huang B."/>
            <person name="Guo Z."/>
            <person name="Lei P."/>
        </authorList>
    </citation>
    <scope>NUCLEOTIDE SEQUENCE</scope>
    <source>
        <strain evidence="4">S6</strain>
    </source>
</reference>